<name>A0A975M8A1_9MICC</name>
<proteinExistence type="predicted"/>
<dbReference type="AlphaFoldDB" id="A0A975M8A1"/>
<dbReference type="Proteomes" id="UP000676885">
    <property type="component" value="Chromosome"/>
</dbReference>
<feature type="transmembrane region" description="Helical" evidence="1">
    <location>
        <begin position="32"/>
        <end position="54"/>
    </location>
</feature>
<accession>A0A975M8A1</accession>
<feature type="transmembrane region" description="Helical" evidence="1">
    <location>
        <begin position="89"/>
        <end position="107"/>
    </location>
</feature>
<feature type="transmembrane region" description="Helical" evidence="1">
    <location>
        <begin position="66"/>
        <end position="83"/>
    </location>
</feature>
<gene>
    <name evidence="2" type="ORF">KKR91_12420</name>
</gene>
<dbReference type="KEGG" id="ajg:KKR91_12420"/>
<keyword evidence="3" id="KW-1185">Reference proteome</keyword>
<keyword evidence="1" id="KW-0472">Membrane</keyword>
<evidence type="ECO:0000256" key="1">
    <source>
        <dbReference type="SAM" id="Phobius"/>
    </source>
</evidence>
<dbReference type="EMBL" id="CP076022">
    <property type="protein sequence ID" value="QWC11813.1"/>
    <property type="molecule type" value="Genomic_DNA"/>
</dbReference>
<reference evidence="2 3" key="1">
    <citation type="submission" date="2021-05" db="EMBL/GenBank/DDBJ databases">
        <title>Novel species in genus Arthrobacter.</title>
        <authorList>
            <person name="Zhang G."/>
        </authorList>
    </citation>
    <scope>NUCLEOTIDE SEQUENCE [LARGE SCALE GENOMIC DNA]</scope>
    <source>
        <strain evidence="3">zg-ZUI227</strain>
    </source>
</reference>
<keyword evidence="1" id="KW-1133">Transmembrane helix</keyword>
<protein>
    <submittedName>
        <fullName evidence="2">Uncharacterized protein</fullName>
    </submittedName>
</protein>
<feature type="transmembrane region" description="Helical" evidence="1">
    <location>
        <begin position="7"/>
        <end position="26"/>
    </location>
</feature>
<organism evidence="2 3">
    <name type="scientific">Arthrobacter jiangjiafuii</name>
    <dbReference type="NCBI Taxonomy" id="2817475"/>
    <lineage>
        <taxon>Bacteria</taxon>
        <taxon>Bacillati</taxon>
        <taxon>Actinomycetota</taxon>
        <taxon>Actinomycetes</taxon>
        <taxon>Micrococcales</taxon>
        <taxon>Micrococcaceae</taxon>
        <taxon>Arthrobacter</taxon>
    </lineage>
</organism>
<sequence>MVISVVLVLEAAALLSVAGWFIYNLFTAAPVSMGGAVFTTVLLAAAGAWLLALAHFFYRGFRWTRAGTLVFQLFAVVIAVPTLQGGVLLAGLLLLLPAAAVLVLLFTKPVLEHTSRLSGGDPKVL</sequence>
<keyword evidence="1" id="KW-0812">Transmembrane</keyword>
<evidence type="ECO:0000313" key="3">
    <source>
        <dbReference type="Proteomes" id="UP000676885"/>
    </source>
</evidence>
<evidence type="ECO:0000313" key="2">
    <source>
        <dbReference type="EMBL" id="QWC11813.1"/>
    </source>
</evidence>